<organism evidence="1 2">
    <name type="scientific">Platanthera zijinensis</name>
    <dbReference type="NCBI Taxonomy" id="2320716"/>
    <lineage>
        <taxon>Eukaryota</taxon>
        <taxon>Viridiplantae</taxon>
        <taxon>Streptophyta</taxon>
        <taxon>Embryophyta</taxon>
        <taxon>Tracheophyta</taxon>
        <taxon>Spermatophyta</taxon>
        <taxon>Magnoliopsida</taxon>
        <taxon>Liliopsida</taxon>
        <taxon>Asparagales</taxon>
        <taxon>Orchidaceae</taxon>
        <taxon>Orchidoideae</taxon>
        <taxon>Orchideae</taxon>
        <taxon>Orchidinae</taxon>
        <taxon>Platanthera</taxon>
    </lineage>
</organism>
<proteinExistence type="predicted"/>
<dbReference type="AlphaFoldDB" id="A0AAP0FVB6"/>
<accession>A0AAP0FVB6</accession>
<keyword evidence="2" id="KW-1185">Reference proteome</keyword>
<name>A0AAP0FVB6_9ASPA</name>
<evidence type="ECO:0000313" key="1">
    <source>
        <dbReference type="EMBL" id="KAK8916995.1"/>
    </source>
</evidence>
<evidence type="ECO:0000313" key="2">
    <source>
        <dbReference type="Proteomes" id="UP001418222"/>
    </source>
</evidence>
<dbReference type="EMBL" id="JBBWWQ010000020">
    <property type="protein sequence ID" value="KAK8916995.1"/>
    <property type="molecule type" value="Genomic_DNA"/>
</dbReference>
<dbReference type="Proteomes" id="UP001418222">
    <property type="component" value="Unassembled WGS sequence"/>
</dbReference>
<gene>
    <name evidence="1" type="ORF">KSP39_PZI022513</name>
</gene>
<reference evidence="1 2" key="1">
    <citation type="journal article" date="2022" name="Nat. Plants">
        <title>Genomes of leafy and leafless Platanthera orchids illuminate the evolution of mycoheterotrophy.</title>
        <authorList>
            <person name="Li M.H."/>
            <person name="Liu K.W."/>
            <person name="Li Z."/>
            <person name="Lu H.C."/>
            <person name="Ye Q.L."/>
            <person name="Zhang D."/>
            <person name="Wang J.Y."/>
            <person name="Li Y.F."/>
            <person name="Zhong Z.M."/>
            <person name="Liu X."/>
            <person name="Yu X."/>
            <person name="Liu D.K."/>
            <person name="Tu X.D."/>
            <person name="Liu B."/>
            <person name="Hao Y."/>
            <person name="Liao X.Y."/>
            <person name="Jiang Y.T."/>
            <person name="Sun W.H."/>
            <person name="Chen J."/>
            <person name="Chen Y.Q."/>
            <person name="Ai Y."/>
            <person name="Zhai J.W."/>
            <person name="Wu S.S."/>
            <person name="Zhou Z."/>
            <person name="Hsiao Y.Y."/>
            <person name="Wu W.L."/>
            <person name="Chen Y.Y."/>
            <person name="Lin Y.F."/>
            <person name="Hsu J.L."/>
            <person name="Li C.Y."/>
            <person name="Wang Z.W."/>
            <person name="Zhao X."/>
            <person name="Zhong W.Y."/>
            <person name="Ma X.K."/>
            <person name="Ma L."/>
            <person name="Huang J."/>
            <person name="Chen G.Z."/>
            <person name="Huang M.Z."/>
            <person name="Huang L."/>
            <person name="Peng D.H."/>
            <person name="Luo Y.B."/>
            <person name="Zou S.Q."/>
            <person name="Chen S.P."/>
            <person name="Lan S."/>
            <person name="Tsai W.C."/>
            <person name="Van de Peer Y."/>
            <person name="Liu Z.J."/>
        </authorList>
    </citation>
    <scope>NUCLEOTIDE SEQUENCE [LARGE SCALE GENOMIC DNA]</scope>
    <source>
        <strain evidence="1">Lor287</strain>
    </source>
</reference>
<sequence length="94" mass="11032">MRDLDGEQKQLIKTLVSFRMKDGKRTRARAFVSQTFHHPARTERDVIKLMVDVVDVGLAHTRFKWTGRIRSRKQVATQYLRLQPFLCCLESCPN</sequence>
<protein>
    <submittedName>
        <fullName evidence="1">Uncharacterized protein</fullName>
    </submittedName>
</protein>
<comment type="caution">
    <text evidence="1">The sequence shown here is derived from an EMBL/GenBank/DDBJ whole genome shotgun (WGS) entry which is preliminary data.</text>
</comment>